<evidence type="ECO:0000313" key="3">
    <source>
        <dbReference type="EMBL" id="KAL2799230.1"/>
    </source>
</evidence>
<comment type="caution">
    <text evidence="3">The sequence shown here is derived from an EMBL/GenBank/DDBJ whole genome shotgun (WGS) entry which is preliminary data.</text>
</comment>
<dbReference type="PROSITE" id="PS50110">
    <property type="entry name" value="RESPONSE_REGULATORY"/>
    <property type="match status" value="1"/>
</dbReference>
<dbReference type="SUPFAM" id="SSF52172">
    <property type="entry name" value="CheY-like"/>
    <property type="match status" value="1"/>
</dbReference>
<dbReference type="InterPro" id="IPR011006">
    <property type="entry name" value="CheY-like_superfamily"/>
</dbReference>
<keyword evidence="4" id="KW-1185">Reference proteome</keyword>
<evidence type="ECO:0000313" key="4">
    <source>
        <dbReference type="Proteomes" id="UP001610563"/>
    </source>
</evidence>
<sequence length="139" mass="15739">MHVLLIEDNKVNVILATRLLERFNCTVSSFPWGSDALAYLADRKSPRPHLMIIKASHLGIPNGHDTARILRTQAPFIHDALLQLTPIIGTIILRPGVNPYPENHTFMNDFLPKPVKKTAIHWVLLTWARRDPLALKAKL</sequence>
<accession>A0ABR4GL30</accession>
<protein>
    <recommendedName>
        <fullName evidence="2">Response regulatory domain-containing protein</fullName>
    </recommendedName>
</protein>
<dbReference type="Proteomes" id="UP001610563">
    <property type="component" value="Unassembled WGS sequence"/>
</dbReference>
<organism evidence="3 4">
    <name type="scientific">Aspergillus keveii</name>
    <dbReference type="NCBI Taxonomy" id="714993"/>
    <lineage>
        <taxon>Eukaryota</taxon>
        <taxon>Fungi</taxon>
        <taxon>Dikarya</taxon>
        <taxon>Ascomycota</taxon>
        <taxon>Pezizomycotina</taxon>
        <taxon>Eurotiomycetes</taxon>
        <taxon>Eurotiomycetidae</taxon>
        <taxon>Eurotiales</taxon>
        <taxon>Aspergillaceae</taxon>
        <taxon>Aspergillus</taxon>
        <taxon>Aspergillus subgen. Nidulantes</taxon>
    </lineage>
</organism>
<comment type="caution">
    <text evidence="1">Lacks conserved residue(s) required for the propagation of feature annotation.</text>
</comment>
<evidence type="ECO:0000259" key="2">
    <source>
        <dbReference type="PROSITE" id="PS50110"/>
    </source>
</evidence>
<feature type="domain" description="Response regulatory" evidence="2">
    <location>
        <begin position="2"/>
        <end position="128"/>
    </location>
</feature>
<gene>
    <name evidence="3" type="ORF">BJX66DRAFT_278003</name>
</gene>
<name>A0ABR4GL30_9EURO</name>
<dbReference type="Gene3D" id="3.40.50.2300">
    <property type="match status" value="1"/>
</dbReference>
<dbReference type="InterPro" id="IPR001789">
    <property type="entry name" value="Sig_transdc_resp-reg_receiver"/>
</dbReference>
<dbReference type="EMBL" id="JBFTWV010000009">
    <property type="protein sequence ID" value="KAL2799230.1"/>
    <property type="molecule type" value="Genomic_DNA"/>
</dbReference>
<evidence type="ECO:0000256" key="1">
    <source>
        <dbReference type="PROSITE-ProRule" id="PRU00169"/>
    </source>
</evidence>
<reference evidence="3 4" key="1">
    <citation type="submission" date="2024-07" db="EMBL/GenBank/DDBJ databases">
        <title>Section-level genome sequencing and comparative genomics of Aspergillus sections Usti and Cavernicolus.</title>
        <authorList>
            <consortium name="Lawrence Berkeley National Laboratory"/>
            <person name="Nybo J.L."/>
            <person name="Vesth T.C."/>
            <person name="Theobald S."/>
            <person name="Frisvad J.C."/>
            <person name="Larsen T.O."/>
            <person name="Kjaerboelling I."/>
            <person name="Rothschild-Mancinelli K."/>
            <person name="Lyhne E.K."/>
            <person name="Kogle M.E."/>
            <person name="Barry K."/>
            <person name="Clum A."/>
            <person name="Na H."/>
            <person name="Ledsgaard L."/>
            <person name="Lin J."/>
            <person name="Lipzen A."/>
            <person name="Kuo A."/>
            <person name="Riley R."/>
            <person name="Mondo S."/>
            <person name="Labutti K."/>
            <person name="Haridas S."/>
            <person name="Pangalinan J."/>
            <person name="Salamov A.A."/>
            <person name="Simmons B.A."/>
            <person name="Magnuson J.K."/>
            <person name="Chen J."/>
            <person name="Drula E."/>
            <person name="Henrissat B."/>
            <person name="Wiebenga A."/>
            <person name="Lubbers R.J."/>
            <person name="Gomes A.C."/>
            <person name="Makela M.R."/>
            <person name="Stajich J."/>
            <person name="Grigoriev I.V."/>
            <person name="Mortensen U.H."/>
            <person name="De Vries R.P."/>
            <person name="Baker S.E."/>
            <person name="Andersen M.R."/>
        </authorList>
    </citation>
    <scope>NUCLEOTIDE SEQUENCE [LARGE SCALE GENOMIC DNA]</scope>
    <source>
        <strain evidence="3 4">CBS 209.92</strain>
    </source>
</reference>
<proteinExistence type="predicted"/>